<dbReference type="SUPFAM" id="SSF53756">
    <property type="entry name" value="UDP-Glycosyltransferase/glycogen phosphorylase"/>
    <property type="match status" value="1"/>
</dbReference>
<dbReference type="GeneID" id="20810393"/>
<dbReference type="PANTHER" id="PTHR46656:SF3">
    <property type="entry name" value="PUTATIVE-RELATED"/>
    <property type="match status" value="1"/>
</dbReference>
<gene>
    <name evidence="2" type="ORF">H257_08397</name>
</gene>
<dbReference type="Pfam" id="PF13692">
    <property type="entry name" value="Glyco_trans_1_4"/>
    <property type="match status" value="1"/>
</dbReference>
<name>W4GGN8_APHAT</name>
<dbReference type="AlphaFoldDB" id="W4GGN8"/>
<dbReference type="OrthoDB" id="2193793at2759"/>
<proteinExistence type="predicted"/>
<dbReference type="RefSeq" id="XP_009832553.1">
    <property type="nucleotide sequence ID" value="XM_009834251.1"/>
</dbReference>
<dbReference type="STRING" id="112090.W4GGN8"/>
<reference evidence="2" key="1">
    <citation type="submission" date="2013-12" db="EMBL/GenBank/DDBJ databases">
        <title>The Genome Sequence of Aphanomyces astaci APO3.</title>
        <authorList>
            <consortium name="The Broad Institute Genomics Platform"/>
            <person name="Russ C."/>
            <person name="Tyler B."/>
            <person name="van West P."/>
            <person name="Dieguez-Uribeondo J."/>
            <person name="Young S.K."/>
            <person name="Zeng Q."/>
            <person name="Gargeya S."/>
            <person name="Fitzgerald M."/>
            <person name="Abouelleil A."/>
            <person name="Alvarado L."/>
            <person name="Chapman S.B."/>
            <person name="Gainer-Dewar J."/>
            <person name="Goldberg J."/>
            <person name="Griggs A."/>
            <person name="Gujja S."/>
            <person name="Hansen M."/>
            <person name="Howarth C."/>
            <person name="Imamovic A."/>
            <person name="Ireland A."/>
            <person name="Larimer J."/>
            <person name="McCowan C."/>
            <person name="Murphy C."/>
            <person name="Pearson M."/>
            <person name="Poon T.W."/>
            <person name="Priest M."/>
            <person name="Roberts A."/>
            <person name="Saif S."/>
            <person name="Shea T."/>
            <person name="Sykes S."/>
            <person name="Wortman J."/>
            <person name="Nusbaum C."/>
            <person name="Birren B."/>
        </authorList>
    </citation>
    <scope>NUCLEOTIDE SEQUENCE [LARGE SCALE GENOMIC DNA]</scope>
    <source>
        <strain evidence="2">APO3</strain>
    </source>
</reference>
<evidence type="ECO:0000313" key="2">
    <source>
        <dbReference type="EMBL" id="ETV78214.1"/>
    </source>
</evidence>
<organism evidence="2">
    <name type="scientific">Aphanomyces astaci</name>
    <name type="common">Crayfish plague agent</name>
    <dbReference type="NCBI Taxonomy" id="112090"/>
    <lineage>
        <taxon>Eukaryota</taxon>
        <taxon>Sar</taxon>
        <taxon>Stramenopiles</taxon>
        <taxon>Oomycota</taxon>
        <taxon>Saprolegniomycetes</taxon>
        <taxon>Saprolegniales</taxon>
        <taxon>Verrucalvaceae</taxon>
        <taxon>Aphanomyces</taxon>
    </lineage>
</organism>
<keyword evidence="1" id="KW-0732">Signal</keyword>
<dbReference type="PANTHER" id="PTHR46656">
    <property type="entry name" value="PUTATIVE-RELATED"/>
    <property type="match status" value="1"/>
</dbReference>
<dbReference type="Gene3D" id="3.40.50.2000">
    <property type="entry name" value="Glycogen Phosphorylase B"/>
    <property type="match status" value="1"/>
</dbReference>
<dbReference type="EMBL" id="KI913131">
    <property type="protein sequence ID" value="ETV78214.1"/>
    <property type="molecule type" value="Genomic_DNA"/>
</dbReference>
<dbReference type="VEuPathDB" id="FungiDB:H257_08397"/>
<evidence type="ECO:0000256" key="1">
    <source>
        <dbReference type="SAM" id="SignalP"/>
    </source>
</evidence>
<feature type="signal peptide" evidence="1">
    <location>
        <begin position="1"/>
        <end position="25"/>
    </location>
</feature>
<feature type="chain" id="PRO_5004842549" evidence="1">
    <location>
        <begin position="26"/>
        <end position="449"/>
    </location>
</feature>
<sequence>MRAASAITSIALVVSVLLPCAQVLADEVSTTAPVVQWYAPFLSGGGYCSEAISFVGAVDNVKSPLFSLRITQHGDSVNPSFSTTLPTDIQALFRSHWFTSPSATPPTIAICHSEPGAWNPPRYQTSLCPPQGTEYAIGRTMFETDRLPSGWAQRMDDIMDEIWVPTMFAKSIFEAAGVPPNKVVVVPEAIDVEFFDPDTATPLPIDGITEATTVFLSIFKWEERKGWKSLLKAYLAAFSRADDDVVLVLLTNAYHSSSDFASLVERFALDTTEGRSMDELPRIHILPPNLPQDQLPALYKAATAFVLPSRGEGWGRPHVEAMAMALPIIATFWSGPTEYMTLENSYPLDIEGLVPVESGAFQGHLWAEPSVPHLKALMRHVVLHPEVPGSTNIPHATLLWCVGGEDERTTGKTRHDSALCAVRRRGYGRGGHRRCVGFPRCTLRRVVVA</sequence>
<protein>
    <submittedName>
        <fullName evidence="2">Uncharacterized protein</fullName>
    </submittedName>
</protein>
<accession>W4GGN8</accession>